<name>A0A9X4H705_9FIRM</name>
<dbReference type="InterPro" id="IPR036390">
    <property type="entry name" value="WH_DNA-bd_sf"/>
</dbReference>
<dbReference type="InterPro" id="IPR036388">
    <property type="entry name" value="WH-like_DNA-bd_sf"/>
</dbReference>
<dbReference type="GO" id="GO:0003677">
    <property type="term" value="F:DNA binding"/>
    <property type="evidence" value="ECO:0007669"/>
    <property type="project" value="UniProtKB-KW"/>
</dbReference>
<dbReference type="CDD" id="cd00090">
    <property type="entry name" value="HTH_ARSR"/>
    <property type="match status" value="1"/>
</dbReference>
<evidence type="ECO:0000313" key="6">
    <source>
        <dbReference type="Proteomes" id="UP001154312"/>
    </source>
</evidence>
<protein>
    <submittedName>
        <fullName evidence="5">Metalloregulator ArsR/SmtB family transcription factor</fullName>
    </submittedName>
</protein>
<dbReference type="SUPFAM" id="SSF46785">
    <property type="entry name" value="Winged helix' DNA-binding domain"/>
    <property type="match status" value="1"/>
</dbReference>
<dbReference type="SMART" id="SM00418">
    <property type="entry name" value="HTH_ARSR"/>
    <property type="match status" value="1"/>
</dbReference>
<dbReference type="NCBIfam" id="NF033788">
    <property type="entry name" value="HTH_metalloreg"/>
    <property type="match status" value="1"/>
</dbReference>
<evidence type="ECO:0000256" key="2">
    <source>
        <dbReference type="ARBA" id="ARBA00023125"/>
    </source>
</evidence>
<dbReference type="PRINTS" id="PR00778">
    <property type="entry name" value="HTHARSR"/>
</dbReference>
<keyword evidence="6" id="KW-1185">Reference proteome</keyword>
<sequence length="114" mass="13360">MNERLLSMEAEFLKALAHPTRIRIIKHLMNSERCVCEFTEDLDVEQSNMSQHLAILRKQGIVSSRKDGMKVMYKVNHPQIFEILQLIEEVLVSQVKETLSILNKEKRMEDENGY</sequence>
<dbReference type="InterPro" id="IPR051081">
    <property type="entry name" value="HTH_MetalResp_TranReg"/>
</dbReference>
<dbReference type="PANTHER" id="PTHR33154">
    <property type="entry name" value="TRANSCRIPTIONAL REGULATOR, ARSR FAMILY"/>
    <property type="match status" value="1"/>
</dbReference>
<accession>A0A9X4H705</accession>
<dbReference type="PANTHER" id="PTHR33154:SF18">
    <property type="entry name" value="ARSENICAL RESISTANCE OPERON REPRESSOR"/>
    <property type="match status" value="1"/>
</dbReference>
<dbReference type="Gene3D" id="1.10.10.10">
    <property type="entry name" value="Winged helix-like DNA-binding domain superfamily/Winged helix DNA-binding domain"/>
    <property type="match status" value="1"/>
</dbReference>
<dbReference type="AlphaFoldDB" id="A0A9X4H705"/>
<evidence type="ECO:0000256" key="1">
    <source>
        <dbReference type="ARBA" id="ARBA00023015"/>
    </source>
</evidence>
<dbReference type="GO" id="GO:0003700">
    <property type="term" value="F:DNA-binding transcription factor activity"/>
    <property type="evidence" value="ECO:0007669"/>
    <property type="project" value="InterPro"/>
</dbReference>
<dbReference type="InterPro" id="IPR011991">
    <property type="entry name" value="ArsR-like_HTH"/>
</dbReference>
<reference evidence="5" key="1">
    <citation type="submission" date="2022-02" db="EMBL/GenBank/DDBJ databases">
        <authorList>
            <person name="Leng L."/>
        </authorList>
    </citation>
    <scope>NUCLEOTIDE SEQUENCE</scope>
    <source>
        <strain evidence="5">JI</strain>
    </source>
</reference>
<organism evidence="5 6">
    <name type="scientific">Pelotomaculum isophthalicicum JI</name>
    <dbReference type="NCBI Taxonomy" id="947010"/>
    <lineage>
        <taxon>Bacteria</taxon>
        <taxon>Bacillati</taxon>
        <taxon>Bacillota</taxon>
        <taxon>Clostridia</taxon>
        <taxon>Eubacteriales</taxon>
        <taxon>Desulfotomaculaceae</taxon>
        <taxon>Pelotomaculum</taxon>
    </lineage>
</organism>
<gene>
    <name evidence="5" type="ORF">L7E55_15260</name>
</gene>
<dbReference type="InterPro" id="IPR001845">
    <property type="entry name" value="HTH_ArsR_DNA-bd_dom"/>
</dbReference>
<keyword evidence="3" id="KW-0804">Transcription</keyword>
<keyword evidence="1" id="KW-0805">Transcription regulation</keyword>
<dbReference type="Pfam" id="PF01022">
    <property type="entry name" value="HTH_5"/>
    <property type="match status" value="1"/>
</dbReference>
<keyword evidence="2" id="KW-0238">DNA-binding</keyword>
<feature type="domain" description="HTH arsR-type" evidence="4">
    <location>
        <begin position="1"/>
        <end position="95"/>
    </location>
</feature>
<dbReference type="Proteomes" id="UP001154312">
    <property type="component" value="Unassembled WGS sequence"/>
</dbReference>
<comment type="caution">
    <text evidence="5">The sequence shown here is derived from an EMBL/GenBank/DDBJ whole genome shotgun (WGS) entry which is preliminary data.</text>
</comment>
<dbReference type="EMBL" id="JAKOAV010000039">
    <property type="protein sequence ID" value="MDF9409692.1"/>
    <property type="molecule type" value="Genomic_DNA"/>
</dbReference>
<evidence type="ECO:0000259" key="4">
    <source>
        <dbReference type="PROSITE" id="PS50987"/>
    </source>
</evidence>
<evidence type="ECO:0000313" key="5">
    <source>
        <dbReference type="EMBL" id="MDF9409692.1"/>
    </source>
</evidence>
<proteinExistence type="predicted"/>
<evidence type="ECO:0000256" key="3">
    <source>
        <dbReference type="ARBA" id="ARBA00023163"/>
    </source>
</evidence>
<dbReference type="PROSITE" id="PS50987">
    <property type="entry name" value="HTH_ARSR_2"/>
    <property type="match status" value="1"/>
</dbReference>